<evidence type="ECO:0000313" key="3">
    <source>
        <dbReference type="Proteomes" id="UP000199229"/>
    </source>
</evidence>
<dbReference type="STRING" id="582675.SAMN05192565_1147"/>
<proteinExistence type="predicted"/>
<dbReference type="RefSeq" id="WP_091972497.1">
    <property type="nucleotide sequence ID" value="NZ_FOPM01000014.1"/>
</dbReference>
<keyword evidence="3" id="KW-1185">Reference proteome</keyword>
<feature type="signal peptide" evidence="1">
    <location>
        <begin position="1"/>
        <end position="25"/>
    </location>
</feature>
<dbReference type="OrthoDB" id="8457022at2"/>
<evidence type="ECO:0000256" key="1">
    <source>
        <dbReference type="SAM" id="SignalP"/>
    </source>
</evidence>
<sequence length="99" mass="10700">MKHAKVLGMAAVLAGSLGLATAAQAAPFTAGPLGMIEGDATVERVAGGCGPGWHPNPWGECRPNRRPPPYWGRGPYGYRPFPPPPPVYGYYGRPRRFYY</sequence>
<reference evidence="3" key="1">
    <citation type="submission" date="2016-10" db="EMBL/GenBank/DDBJ databases">
        <authorList>
            <person name="Varghese N."/>
            <person name="Submissions S."/>
        </authorList>
    </citation>
    <scope>NUCLEOTIDE SEQUENCE [LARGE SCALE GENOMIC DNA]</scope>
    <source>
        <strain evidence="3">Gh-105</strain>
    </source>
</reference>
<dbReference type="NCBIfam" id="NF047412">
    <property type="entry name" value="sig_GCG_CRPN_rpt"/>
    <property type="match status" value="1"/>
</dbReference>
<evidence type="ECO:0000313" key="2">
    <source>
        <dbReference type="EMBL" id="SFG86074.1"/>
    </source>
</evidence>
<dbReference type="InterPro" id="IPR058110">
    <property type="entry name" value="GCG_CRPN_dom"/>
</dbReference>
<feature type="chain" id="PRO_5011475733" description="PXPV repeat-containing protein" evidence="1">
    <location>
        <begin position="26"/>
        <end position="99"/>
    </location>
</feature>
<evidence type="ECO:0008006" key="4">
    <source>
        <dbReference type="Google" id="ProtNLM"/>
    </source>
</evidence>
<protein>
    <recommendedName>
        <fullName evidence="4">PXPV repeat-containing protein</fullName>
    </recommendedName>
</protein>
<organism evidence="2 3">
    <name type="scientific">Methylobacterium gossipiicola</name>
    <dbReference type="NCBI Taxonomy" id="582675"/>
    <lineage>
        <taxon>Bacteria</taxon>
        <taxon>Pseudomonadati</taxon>
        <taxon>Pseudomonadota</taxon>
        <taxon>Alphaproteobacteria</taxon>
        <taxon>Hyphomicrobiales</taxon>
        <taxon>Methylobacteriaceae</taxon>
        <taxon>Methylobacterium</taxon>
    </lineage>
</organism>
<keyword evidence="1" id="KW-0732">Signal</keyword>
<dbReference type="AlphaFoldDB" id="A0A1I2V9P6"/>
<dbReference type="Proteomes" id="UP000199229">
    <property type="component" value="Unassembled WGS sequence"/>
</dbReference>
<gene>
    <name evidence="2" type="ORF">SAMN05192565_1147</name>
</gene>
<accession>A0A1I2V9P6</accession>
<name>A0A1I2V9P6_9HYPH</name>
<dbReference type="EMBL" id="FOPM01000014">
    <property type="protein sequence ID" value="SFG86074.1"/>
    <property type="molecule type" value="Genomic_DNA"/>
</dbReference>